<sequence length="833" mass="87618">MGRSREISVISTLAVAGAAFGGTLVSAPSASAASRVGASGADVVAINPALFNGSAPGGQVGQDLGQILRNSSRYLATTWYTSTYKGVASDGYLNLDIPGAVPEQSFRLPGMAALSIATAVKLNDWDDKTPGSISADEAANRAAVMVRALAHRYYANNSLAGVSTWGNGWQTPLWAFYTGQAAWLVWDKLSPSERDDVARMIANEADRLTTGNDVFLTSDSASQQLYQYKRDGTDVTPGDTKTEEDNYDAQLLGLAAAMMPNHPHAADWQRRNEDLLIATAAMPQDLTNTNTVNGRKLSDWLQGYNMQADGTVQNHDILHPLYMTALDQSLQQVGTFALGGQCAPQATWLNVDKLYNALTNQTSFAYAPTPGNPAVYANPPISTPNHHPIYEPGSADINYPQGNDWGTQFPAYYGSFDALVGVYNLAPNANQNAATHLDAEVGLQKRFGTGQTYVPWNPQTTPGNQAENSYVGAEQRVGQISAQAYMALWLNNLKPACFDNSGTPRPPNVPLPQPTAVSRISGNDRYLTGAAVSQRQWANAGGDATQRAQADAVVLARGDNFPDALAGVPLAKRDRGPLLLTESGTLNPATKAEILRILPKGKTVYILGGNVAVSPTVEGQLRGLGYDVKRFGGADRYATALDIANRGMGAPHQVIVATGLDFPDALAAGPLAAGEGNAILLSNGKTLDPATKAYIAAAQRKADGSADPNFHVNAVGGAAVAATSYVKRNPLMGADRYATAVAVAKQFAADMPVTQFGVATGMQFADALTGGAYMANAGQPLILTDPNGLSPADVPLLATMHNQISAVSLFGGPVAIKQAVMDQIARAVGGVEK</sequence>
<dbReference type="PANTHER" id="PTHR30032">
    <property type="entry name" value="N-ACETYLMURAMOYL-L-ALANINE AMIDASE-RELATED"/>
    <property type="match status" value="1"/>
</dbReference>
<gene>
    <name evidence="1" type="ORF">GCM10009838_01680</name>
</gene>
<dbReference type="InterPro" id="IPR007253">
    <property type="entry name" value="Cell_wall-bd_2"/>
</dbReference>
<evidence type="ECO:0008006" key="3">
    <source>
        <dbReference type="Google" id="ProtNLM"/>
    </source>
</evidence>
<dbReference type="Pfam" id="PF04122">
    <property type="entry name" value="CW_binding_2"/>
    <property type="match status" value="3"/>
</dbReference>
<evidence type="ECO:0000313" key="1">
    <source>
        <dbReference type="EMBL" id="GAA1950229.1"/>
    </source>
</evidence>
<organism evidence="1 2">
    <name type="scientific">Catenulispora subtropica</name>
    <dbReference type="NCBI Taxonomy" id="450798"/>
    <lineage>
        <taxon>Bacteria</taxon>
        <taxon>Bacillati</taxon>
        <taxon>Actinomycetota</taxon>
        <taxon>Actinomycetes</taxon>
        <taxon>Catenulisporales</taxon>
        <taxon>Catenulisporaceae</taxon>
        <taxon>Catenulispora</taxon>
    </lineage>
</organism>
<accession>A0ABP5BPW8</accession>
<evidence type="ECO:0000313" key="2">
    <source>
        <dbReference type="Proteomes" id="UP001499854"/>
    </source>
</evidence>
<keyword evidence="2" id="KW-1185">Reference proteome</keyword>
<dbReference type="Gene3D" id="3.40.50.12090">
    <property type="match status" value="2"/>
</dbReference>
<name>A0ABP5BPW8_9ACTN</name>
<dbReference type="InterPro" id="IPR051922">
    <property type="entry name" value="Bact_Sporulation_Assoc"/>
</dbReference>
<comment type="caution">
    <text evidence="1">The sequence shown here is derived from an EMBL/GenBank/DDBJ whole genome shotgun (WGS) entry which is preliminary data.</text>
</comment>
<dbReference type="EMBL" id="BAAAQM010000001">
    <property type="protein sequence ID" value="GAA1950229.1"/>
    <property type="molecule type" value="Genomic_DNA"/>
</dbReference>
<dbReference type="PANTHER" id="PTHR30032:SF8">
    <property type="entry name" value="GERMINATION-SPECIFIC N-ACETYLMURAMOYL-L-ALANINE AMIDASE"/>
    <property type="match status" value="1"/>
</dbReference>
<reference evidence="2" key="1">
    <citation type="journal article" date="2019" name="Int. J. Syst. Evol. Microbiol.">
        <title>The Global Catalogue of Microorganisms (GCM) 10K type strain sequencing project: providing services to taxonomists for standard genome sequencing and annotation.</title>
        <authorList>
            <consortium name="The Broad Institute Genomics Platform"/>
            <consortium name="The Broad Institute Genome Sequencing Center for Infectious Disease"/>
            <person name="Wu L."/>
            <person name="Ma J."/>
        </authorList>
    </citation>
    <scope>NUCLEOTIDE SEQUENCE [LARGE SCALE GENOMIC DNA]</scope>
    <source>
        <strain evidence="2">JCM 16013</strain>
    </source>
</reference>
<dbReference type="Proteomes" id="UP001499854">
    <property type="component" value="Unassembled WGS sequence"/>
</dbReference>
<proteinExistence type="predicted"/>
<protein>
    <recommendedName>
        <fullName evidence="3">Cell wall binding repeat 2-containing protein</fullName>
    </recommendedName>
</protein>